<evidence type="ECO:0000313" key="2">
    <source>
        <dbReference type="Proteomes" id="UP000732193"/>
    </source>
</evidence>
<organism evidence="1 2">
    <name type="scientific">Sulfitobacter geojensis</name>
    <dbReference type="NCBI Taxonomy" id="1342299"/>
    <lineage>
        <taxon>Bacteria</taxon>
        <taxon>Pseudomonadati</taxon>
        <taxon>Pseudomonadota</taxon>
        <taxon>Alphaproteobacteria</taxon>
        <taxon>Rhodobacterales</taxon>
        <taxon>Roseobacteraceae</taxon>
        <taxon>Sulfitobacter</taxon>
    </lineage>
</organism>
<dbReference type="RefSeq" id="WP_203243647.1">
    <property type="nucleotide sequence ID" value="NZ_JAFBRH010000013.1"/>
</dbReference>
<keyword evidence="2" id="KW-1185">Reference proteome</keyword>
<evidence type="ECO:0000313" key="1">
    <source>
        <dbReference type="EMBL" id="MBM1715935.1"/>
    </source>
</evidence>
<dbReference type="AlphaFoldDB" id="A0AAE3B8P8"/>
<reference evidence="1 2" key="1">
    <citation type="submission" date="2021-01" db="EMBL/GenBank/DDBJ databases">
        <title>Diatom-associated Roseobacters Show Island Model of Population Structure.</title>
        <authorList>
            <person name="Qu L."/>
            <person name="Feng X."/>
            <person name="Chen Y."/>
            <person name="Li L."/>
            <person name="Wang X."/>
            <person name="Hu Z."/>
            <person name="Wang H."/>
            <person name="Luo H."/>
        </authorList>
    </citation>
    <scope>NUCLEOTIDE SEQUENCE [LARGE SCALE GENOMIC DNA]</scope>
    <source>
        <strain evidence="1 2">TR60-84</strain>
    </source>
</reference>
<proteinExistence type="predicted"/>
<accession>A0AAE3B8P8</accession>
<dbReference type="EMBL" id="JAFBRM010000013">
    <property type="protein sequence ID" value="MBM1715935.1"/>
    <property type="molecule type" value="Genomic_DNA"/>
</dbReference>
<dbReference type="Proteomes" id="UP000732193">
    <property type="component" value="Unassembled WGS sequence"/>
</dbReference>
<name>A0AAE3B8P8_9RHOB</name>
<gene>
    <name evidence="1" type="ORF">JQV55_20360</name>
</gene>
<sequence length="423" mass="47664">MYGRGGSPEDLLFNTANWFRVSEAQRQKMDQAISSKSGDQLLNTSTEDLARYYADEFSIDVPVIDQEGVTVDQREAQIDVSHDHSRYFSDRSGPHYITGTAVDVEVPFSGDAEVFKVQPTTHTMNPPRGHVTKGVFRFTIQGTNLTPEKVQEAIKSRLSSVDQYLEWLRGTATPFNATLYGIAVANIEGRKQKLLSDRNLVAGLGFKMRERPGAATTYAAPSVRRKITPRPPAASTAAYKPEPVLQDAEYQNILSVLDNMVKVMELSPGAFSKIDEESLRMHFLVQLNSQYEGSATGETFNFQGKTDILIKEAGRNIFIGECKFWKGDKAHLETLDQLLSYSSWRDTKASVLIFNRNKDFSSVLEKLQESTLKHPNCKKLISQRSETSWMYLFSQPDDANREMTVTVQAYNVPEHVEPRIRTL</sequence>
<protein>
    <submittedName>
        <fullName evidence="1">Uncharacterized protein</fullName>
    </submittedName>
</protein>
<comment type="caution">
    <text evidence="1">The sequence shown here is derived from an EMBL/GenBank/DDBJ whole genome shotgun (WGS) entry which is preliminary data.</text>
</comment>